<dbReference type="HOGENOM" id="CLU_1422075_0_0_1"/>
<dbReference type="EMBL" id="DS231618">
    <property type="protein sequence ID" value="EDU48023.1"/>
    <property type="molecule type" value="Genomic_DNA"/>
</dbReference>
<organism evidence="2 3">
    <name type="scientific">Pyrenophora tritici-repentis (strain Pt-1C-BFP)</name>
    <name type="common">Wheat tan spot fungus</name>
    <name type="synonym">Drechslera tritici-repentis</name>
    <dbReference type="NCBI Taxonomy" id="426418"/>
    <lineage>
        <taxon>Eukaryota</taxon>
        <taxon>Fungi</taxon>
        <taxon>Dikarya</taxon>
        <taxon>Ascomycota</taxon>
        <taxon>Pezizomycotina</taxon>
        <taxon>Dothideomycetes</taxon>
        <taxon>Pleosporomycetidae</taxon>
        <taxon>Pleosporales</taxon>
        <taxon>Pleosporineae</taxon>
        <taxon>Pleosporaceae</taxon>
        <taxon>Pyrenophora</taxon>
    </lineage>
</organism>
<reference evidence="3" key="1">
    <citation type="journal article" date="2013" name="G3 (Bethesda)">
        <title>Comparative genomics of a plant-pathogenic fungus, Pyrenophora tritici-repentis, reveals transduplication and the impact of repeat elements on pathogenicity and population divergence.</title>
        <authorList>
            <person name="Manning V.A."/>
            <person name="Pandelova I."/>
            <person name="Dhillon B."/>
            <person name="Wilhelm L.J."/>
            <person name="Goodwin S.B."/>
            <person name="Berlin A.M."/>
            <person name="Figueroa M."/>
            <person name="Freitag M."/>
            <person name="Hane J.K."/>
            <person name="Henrissat B."/>
            <person name="Holman W.H."/>
            <person name="Kodira C.D."/>
            <person name="Martin J."/>
            <person name="Oliver R.P."/>
            <person name="Robbertse B."/>
            <person name="Schackwitz W."/>
            <person name="Schwartz D.C."/>
            <person name="Spatafora J.W."/>
            <person name="Turgeon B.G."/>
            <person name="Yandava C."/>
            <person name="Young S."/>
            <person name="Zhou S."/>
            <person name="Zeng Q."/>
            <person name="Grigoriev I.V."/>
            <person name="Ma L.-J."/>
            <person name="Ciuffetti L.M."/>
        </authorList>
    </citation>
    <scope>NUCLEOTIDE SEQUENCE [LARGE SCALE GENOMIC DNA]</scope>
    <source>
        <strain evidence="3">Pt-1C-BFP</strain>
    </source>
</reference>
<name>B2W3R6_PYRTR</name>
<protein>
    <submittedName>
        <fullName evidence="2">Uncharacterized protein</fullName>
    </submittedName>
</protein>
<evidence type="ECO:0000256" key="1">
    <source>
        <dbReference type="SAM" id="MobiDB-lite"/>
    </source>
</evidence>
<dbReference type="AlphaFoldDB" id="B2W3R6"/>
<evidence type="ECO:0000313" key="2">
    <source>
        <dbReference type="EMBL" id="EDU48023.1"/>
    </source>
</evidence>
<dbReference type="Proteomes" id="UP000001471">
    <property type="component" value="Unassembled WGS sequence"/>
</dbReference>
<accession>B2W3R6</accession>
<feature type="region of interest" description="Disordered" evidence="1">
    <location>
        <begin position="49"/>
        <end position="109"/>
    </location>
</feature>
<proteinExistence type="predicted"/>
<evidence type="ECO:0000313" key="3">
    <source>
        <dbReference type="Proteomes" id="UP000001471"/>
    </source>
</evidence>
<feature type="compositionally biased region" description="Polar residues" evidence="1">
    <location>
        <begin position="100"/>
        <end position="109"/>
    </location>
</feature>
<gene>
    <name evidence="2" type="ORF">PTRG_05116</name>
</gene>
<sequence length="191" mass="20782">MASQMRKKTTSPVLGSGALHLSRLLFPLMWRFSGVTPLMAGRTAKDQNNNALRNEFPTGAREGGMESHDSEMMSLNPAAVGPSHENLSGTGSKSARIRGSQRQLGKSGLHSSQPEATALIFAFALLAAAREVRRKESLGLGRHGHKTYLDYASIMAQGFCPYIPRIPGLQHTTFSKLPTRALLRGIPIRLF</sequence>
<dbReference type="InParanoid" id="B2W3R6"/>